<gene>
    <name evidence="9" type="primary">Dmoj\GI22230</name>
    <name evidence="9" type="ORF">Dmoj_GI22230</name>
</gene>
<evidence type="ECO:0000256" key="7">
    <source>
        <dbReference type="ARBA" id="ARBA00023180"/>
    </source>
</evidence>
<evidence type="ECO:0000256" key="6">
    <source>
        <dbReference type="ARBA" id="ARBA00023170"/>
    </source>
</evidence>
<dbReference type="GO" id="GO:0050850">
    <property type="term" value="P:positive regulation of calcium-mediated signaling"/>
    <property type="evidence" value="ECO:0007669"/>
    <property type="project" value="EnsemblMetazoa"/>
</dbReference>
<evidence type="ECO:0008006" key="11">
    <source>
        <dbReference type="Google" id="ProtNLM"/>
    </source>
</evidence>
<protein>
    <recommendedName>
        <fullName evidence="11">Ionotropic glutamate receptor C-terminal domain-containing protein</fullName>
    </recommendedName>
</protein>
<evidence type="ECO:0000256" key="1">
    <source>
        <dbReference type="ARBA" id="ARBA00004651"/>
    </source>
</evidence>
<dbReference type="InParanoid" id="B4K7T1"/>
<dbReference type="Gene3D" id="1.10.287.70">
    <property type="match status" value="1"/>
</dbReference>
<dbReference type="Proteomes" id="UP000009192">
    <property type="component" value="Unassembled WGS sequence"/>
</dbReference>
<dbReference type="eggNOG" id="ENOG502S0WT">
    <property type="taxonomic scope" value="Eukaryota"/>
</dbReference>
<organism evidence="9 10">
    <name type="scientific">Drosophila mojavensis</name>
    <name type="common">Fruit fly</name>
    <dbReference type="NCBI Taxonomy" id="7230"/>
    <lineage>
        <taxon>Eukaryota</taxon>
        <taxon>Metazoa</taxon>
        <taxon>Ecdysozoa</taxon>
        <taxon>Arthropoda</taxon>
        <taxon>Hexapoda</taxon>
        <taxon>Insecta</taxon>
        <taxon>Pterygota</taxon>
        <taxon>Neoptera</taxon>
        <taxon>Endopterygota</taxon>
        <taxon>Diptera</taxon>
        <taxon>Brachycera</taxon>
        <taxon>Muscomorpha</taxon>
        <taxon>Ephydroidea</taxon>
        <taxon>Drosophilidae</taxon>
        <taxon>Drosophila</taxon>
    </lineage>
</organism>
<dbReference type="PANTHER" id="PTHR42643:SF40">
    <property type="entry name" value="IONOTROPIC RECEPTOR 41A-RELATED"/>
    <property type="match status" value="1"/>
</dbReference>
<dbReference type="GO" id="GO:0071418">
    <property type="term" value="P:cellular response to amine stimulus"/>
    <property type="evidence" value="ECO:0007669"/>
    <property type="project" value="EnsemblMetazoa"/>
</dbReference>
<keyword evidence="10" id="KW-1185">Reference proteome</keyword>
<sequence>MHPVSIYRGPHGCRARRKCLKMLLTQQLAHLTKLIQIIVSQYFAPLSSLLIVHNSTHATELQEAYLTALQLSLRNLSQPRLLQWIDVAQLPHDESQPDALEWQVLRAVNASVTEGFITLLPDTRHFLHARYFATRNANVRLKDKLYLFLCELEEPRDLLSMEILQFYPHHLMVRPAEQANKGCGEADVGGFVSGARARARAGAGAGAGAGEAAVSLPHPYRDINLELWTQKFVGGSGNLDAIFLDAFLPNETFANRAELYPNKLLNLQRRALRLGSITYVPYTVTNYVAAGVGNEDPINPHRANRTIAYDGSEANIMRSFCEVHNCHLRIEAYGADNWGSIYDNESADGMLGDLYKQRVELAIGCIYNWYDGITETSHAIARSAVTILGPASVPLQPWCTDILPFNGGTWFLLISTIGVCSLVLYVLRYSNYIMKRRKGKASFVHGENVEKSLLDIFALFIQQPSAPLTFDRFATRFFLATLLCATITLENIYSGQLKSLLTVPLYADPVDSIEKWAQAQWKWAAPSIIWVHTVEQSDLLTDQILADNFQVRDYTFMYNASFKPNYGLGIERLASGAFNFGNYVTREAVENRIVMHDDLYFDWTRAVSIRGWSLMPLLNRHIRACQESGLYVHWELENVDKYLDKKTGQVLFNQAIGYVPKKAPKALEVDDISAALFVLAFGHAIAGCALMLELLHQRLLHRRN</sequence>
<keyword evidence="2" id="KW-1003">Cell membrane</keyword>
<dbReference type="SUPFAM" id="SSF53850">
    <property type="entry name" value="Periplasmic binding protein-like II"/>
    <property type="match status" value="1"/>
</dbReference>
<keyword evidence="6" id="KW-0675">Receptor</keyword>
<feature type="transmembrane region" description="Helical" evidence="8">
    <location>
        <begin position="674"/>
        <end position="695"/>
    </location>
</feature>
<evidence type="ECO:0000256" key="4">
    <source>
        <dbReference type="ARBA" id="ARBA00022989"/>
    </source>
</evidence>
<dbReference type="Gene3D" id="3.40.190.10">
    <property type="entry name" value="Periplasmic binding protein-like II"/>
    <property type="match status" value="1"/>
</dbReference>
<reference evidence="9 10" key="1">
    <citation type="journal article" date="2007" name="Nature">
        <title>Evolution of genes and genomes on the Drosophila phylogeny.</title>
        <authorList>
            <consortium name="Drosophila 12 Genomes Consortium"/>
            <person name="Clark A.G."/>
            <person name="Eisen M.B."/>
            <person name="Smith D.R."/>
            <person name="Bergman C.M."/>
            <person name="Oliver B."/>
            <person name="Markow T.A."/>
            <person name="Kaufman T.C."/>
            <person name="Kellis M."/>
            <person name="Gelbart W."/>
            <person name="Iyer V.N."/>
            <person name="Pollard D.A."/>
            <person name="Sackton T.B."/>
            <person name="Larracuente A.M."/>
            <person name="Singh N.D."/>
            <person name="Abad J.P."/>
            <person name="Abt D.N."/>
            <person name="Adryan B."/>
            <person name="Aguade M."/>
            <person name="Akashi H."/>
            <person name="Anderson W.W."/>
            <person name="Aquadro C.F."/>
            <person name="Ardell D.H."/>
            <person name="Arguello R."/>
            <person name="Artieri C.G."/>
            <person name="Barbash D.A."/>
            <person name="Barker D."/>
            <person name="Barsanti P."/>
            <person name="Batterham P."/>
            <person name="Batzoglou S."/>
            <person name="Begun D."/>
            <person name="Bhutkar A."/>
            <person name="Blanco E."/>
            <person name="Bosak S.A."/>
            <person name="Bradley R.K."/>
            <person name="Brand A.D."/>
            <person name="Brent M.R."/>
            <person name="Brooks A.N."/>
            <person name="Brown R.H."/>
            <person name="Butlin R.K."/>
            <person name="Caggese C."/>
            <person name="Calvi B.R."/>
            <person name="Bernardo de Carvalho A."/>
            <person name="Caspi A."/>
            <person name="Castrezana S."/>
            <person name="Celniker S.E."/>
            <person name="Chang J.L."/>
            <person name="Chapple C."/>
            <person name="Chatterji S."/>
            <person name="Chinwalla A."/>
            <person name="Civetta A."/>
            <person name="Clifton S.W."/>
            <person name="Comeron J.M."/>
            <person name="Costello J.C."/>
            <person name="Coyne J.A."/>
            <person name="Daub J."/>
            <person name="David R.G."/>
            <person name="Delcher A.L."/>
            <person name="Delehaunty K."/>
            <person name="Do C.B."/>
            <person name="Ebling H."/>
            <person name="Edwards K."/>
            <person name="Eickbush T."/>
            <person name="Evans J.D."/>
            <person name="Filipski A."/>
            <person name="Findeiss S."/>
            <person name="Freyhult E."/>
            <person name="Fulton L."/>
            <person name="Fulton R."/>
            <person name="Garcia A.C."/>
            <person name="Gardiner A."/>
            <person name="Garfield D.A."/>
            <person name="Garvin B.E."/>
            <person name="Gibson G."/>
            <person name="Gilbert D."/>
            <person name="Gnerre S."/>
            <person name="Godfrey J."/>
            <person name="Good R."/>
            <person name="Gotea V."/>
            <person name="Gravely B."/>
            <person name="Greenberg A.J."/>
            <person name="Griffiths-Jones S."/>
            <person name="Gross S."/>
            <person name="Guigo R."/>
            <person name="Gustafson E.A."/>
            <person name="Haerty W."/>
            <person name="Hahn M.W."/>
            <person name="Halligan D.L."/>
            <person name="Halpern A.L."/>
            <person name="Halter G.M."/>
            <person name="Han M.V."/>
            <person name="Heger A."/>
            <person name="Hillier L."/>
            <person name="Hinrichs A.S."/>
            <person name="Holmes I."/>
            <person name="Hoskins R.A."/>
            <person name="Hubisz M.J."/>
            <person name="Hultmark D."/>
            <person name="Huntley M.A."/>
            <person name="Jaffe D.B."/>
            <person name="Jagadeeshan S."/>
            <person name="Jeck W.R."/>
            <person name="Johnson J."/>
            <person name="Jones C.D."/>
            <person name="Jordan W.C."/>
            <person name="Karpen G.H."/>
            <person name="Kataoka E."/>
            <person name="Keightley P.D."/>
            <person name="Kheradpour P."/>
            <person name="Kirkness E.F."/>
            <person name="Koerich L.B."/>
            <person name="Kristiansen K."/>
            <person name="Kudrna D."/>
            <person name="Kulathinal R.J."/>
            <person name="Kumar S."/>
            <person name="Kwok R."/>
            <person name="Lander E."/>
            <person name="Langley C.H."/>
            <person name="Lapoint R."/>
            <person name="Lazzaro B.P."/>
            <person name="Lee S.J."/>
            <person name="Levesque L."/>
            <person name="Li R."/>
            <person name="Lin C.F."/>
            <person name="Lin M.F."/>
            <person name="Lindblad-Toh K."/>
            <person name="Llopart A."/>
            <person name="Long M."/>
            <person name="Low L."/>
            <person name="Lozovsky E."/>
            <person name="Lu J."/>
            <person name="Luo M."/>
            <person name="Machado C.A."/>
            <person name="Makalowski W."/>
            <person name="Marzo M."/>
            <person name="Matsuda M."/>
            <person name="Matzkin L."/>
            <person name="McAllister B."/>
            <person name="McBride C.S."/>
            <person name="McKernan B."/>
            <person name="McKernan K."/>
            <person name="Mendez-Lago M."/>
            <person name="Minx P."/>
            <person name="Mollenhauer M.U."/>
            <person name="Montooth K."/>
            <person name="Mount S.M."/>
            <person name="Mu X."/>
            <person name="Myers E."/>
            <person name="Negre B."/>
            <person name="Newfeld S."/>
            <person name="Nielsen R."/>
            <person name="Noor M.A."/>
            <person name="O'Grady P."/>
            <person name="Pachter L."/>
            <person name="Papaceit M."/>
            <person name="Parisi M.J."/>
            <person name="Parisi M."/>
            <person name="Parts L."/>
            <person name="Pedersen J.S."/>
            <person name="Pesole G."/>
            <person name="Phillippy A.M."/>
            <person name="Ponting C.P."/>
            <person name="Pop M."/>
            <person name="Porcelli D."/>
            <person name="Powell J.R."/>
            <person name="Prohaska S."/>
            <person name="Pruitt K."/>
            <person name="Puig M."/>
            <person name="Quesneville H."/>
            <person name="Ram K.R."/>
            <person name="Rand D."/>
            <person name="Rasmussen M.D."/>
            <person name="Reed L.K."/>
            <person name="Reenan R."/>
            <person name="Reily A."/>
            <person name="Remington K.A."/>
            <person name="Rieger T.T."/>
            <person name="Ritchie M.G."/>
            <person name="Robin C."/>
            <person name="Rogers Y.H."/>
            <person name="Rohde C."/>
            <person name="Rozas J."/>
            <person name="Rubenfield M.J."/>
            <person name="Ruiz A."/>
            <person name="Russo S."/>
            <person name="Salzberg S.L."/>
            <person name="Sanchez-Gracia A."/>
            <person name="Saranga D.J."/>
            <person name="Sato H."/>
            <person name="Schaeffer S.W."/>
            <person name="Schatz M.C."/>
            <person name="Schlenke T."/>
            <person name="Schwartz R."/>
            <person name="Segarra C."/>
            <person name="Singh R.S."/>
            <person name="Sirot L."/>
            <person name="Sirota M."/>
            <person name="Sisneros N.B."/>
            <person name="Smith C.D."/>
            <person name="Smith T.F."/>
            <person name="Spieth J."/>
            <person name="Stage D.E."/>
            <person name="Stark A."/>
            <person name="Stephan W."/>
            <person name="Strausberg R.L."/>
            <person name="Strempel S."/>
            <person name="Sturgill D."/>
            <person name="Sutton G."/>
            <person name="Sutton G.G."/>
            <person name="Tao W."/>
            <person name="Teichmann S."/>
            <person name="Tobari Y.N."/>
            <person name="Tomimura Y."/>
            <person name="Tsolas J.M."/>
            <person name="Valente V.L."/>
            <person name="Venter E."/>
            <person name="Venter J.C."/>
            <person name="Vicario S."/>
            <person name="Vieira F.G."/>
            <person name="Vilella A.J."/>
            <person name="Villasante A."/>
            <person name="Walenz B."/>
            <person name="Wang J."/>
            <person name="Wasserman M."/>
            <person name="Watts T."/>
            <person name="Wilson D."/>
            <person name="Wilson R.K."/>
            <person name="Wing R.A."/>
            <person name="Wolfner M.F."/>
            <person name="Wong A."/>
            <person name="Wong G.K."/>
            <person name="Wu C.I."/>
            <person name="Wu G."/>
            <person name="Yamamoto D."/>
            <person name="Yang H.P."/>
            <person name="Yang S.P."/>
            <person name="Yorke J.A."/>
            <person name="Yoshida K."/>
            <person name="Zdobnov E."/>
            <person name="Zhang P."/>
            <person name="Zhang Y."/>
            <person name="Zimin A.V."/>
            <person name="Baldwin J."/>
            <person name="Abdouelleil A."/>
            <person name="Abdulkadir J."/>
            <person name="Abebe A."/>
            <person name="Abera B."/>
            <person name="Abreu J."/>
            <person name="Acer S.C."/>
            <person name="Aftuck L."/>
            <person name="Alexander A."/>
            <person name="An P."/>
            <person name="Anderson E."/>
            <person name="Anderson S."/>
            <person name="Arachi H."/>
            <person name="Azer M."/>
            <person name="Bachantsang P."/>
            <person name="Barry A."/>
            <person name="Bayul T."/>
            <person name="Berlin A."/>
            <person name="Bessette D."/>
            <person name="Bloom T."/>
            <person name="Blye J."/>
            <person name="Boguslavskiy L."/>
            <person name="Bonnet C."/>
            <person name="Boukhgalter B."/>
            <person name="Bourzgui I."/>
            <person name="Brown A."/>
            <person name="Cahill P."/>
            <person name="Channer S."/>
            <person name="Cheshatsang Y."/>
            <person name="Chuda L."/>
            <person name="Citroen M."/>
            <person name="Collymore A."/>
            <person name="Cooke P."/>
            <person name="Costello M."/>
            <person name="D'Aco K."/>
            <person name="Daza R."/>
            <person name="De Haan G."/>
            <person name="DeGray S."/>
            <person name="DeMaso C."/>
            <person name="Dhargay N."/>
            <person name="Dooley K."/>
            <person name="Dooley E."/>
            <person name="Doricent M."/>
            <person name="Dorje P."/>
            <person name="Dorjee K."/>
            <person name="Dupes A."/>
            <person name="Elong R."/>
            <person name="Falk J."/>
            <person name="Farina A."/>
            <person name="Faro S."/>
            <person name="Ferguson D."/>
            <person name="Fisher S."/>
            <person name="Foley C.D."/>
            <person name="Franke A."/>
            <person name="Friedrich D."/>
            <person name="Gadbois L."/>
            <person name="Gearin G."/>
            <person name="Gearin C.R."/>
            <person name="Giannoukos G."/>
            <person name="Goode T."/>
            <person name="Graham J."/>
            <person name="Grandbois E."/>
            <person name="Grewal S."/>
            <person name="Gyaltsen K."/>
            <person name="Hafez N."/>
            <person name="Hagos B."/>
            <person name="Hall J."/>
            <person name="Henson C."/>
            <person name="Hollinger A."/>
            <person name="Honan T."/>
            <person name="Huard M.D."/>
            <person name="Hughes L."/>
            <person name="Hurhula B."/>
            <person name="Husby M.E."/>
            <person name="Kamat A."/>
            <person name="Kanga B."/>
            <person name="Kashin S."/>
            <person name="Khazanovich D."/>
            <person name="Kisner P."/>
            <person name="Lance K."/>
            <person name="Lara M."/>
            <person name="Lee W."/>
            <person name="Lennon N."/>
            <person name="Letendre F."/>
            <person name="LeVine R."/>
            <person name="Lipovsky A."/>
            <person name="Liu X."/>
            <person name="Liu J."/>
            <person name="Liu S."/>
            <person name="Lokyitsang T."/>
            <person name="Lokyitsang Y."/>
            <person name="Lubonja R."/>
            <person name="Lui A."/>
            <person name="MacDonald P."/>
            <person name="Magnisalis V."/>
            <person name="Maru K."/>
            <person name="Matthews C."/>
            <person name="McCusker W."/>
            <person name="McDonough S."/>
            <person name="Mehta T."/>
            <person name="Meldrim J."/>
            <person name="Meneus L."/>
            <person name="Mihai O."/>
            <person name="Mihalev A."/>
            <person name="Mihova T."/>
            <person name="Mittelman R."/>
            <person name="Mlenga V."/>
            <person name="Montmayeur A."/>
            <person name="Mulrain L."/>
            <person name="Navidi A."/>
            <person name="Naylor J."/>
            <person name="Negash T."/>
            <person name="Nguyen T."/>
            <person name="Nguyen N."/>
            <person name="Nicol R."/>
            <person name="Norbu C."/>
            <person name="Norbu N."/>
            <person name="Novod N."/>
            <person name="O'Neill B."/>
            <person name="Osman S."/>
            <person name="Markiewicz E."/>
            <person name="Oyono O.L."/>
            <person name="Patti C."/>
            <person name="Phunkhang P."/>
            <person name="Pierre F."/>
            <person name="Priest M."/>
            <person name="Raghuraman S."/>
            <person name="Rege F."/>
            <person name="Reyes R."/>
            <person name="Rise C."/>
            <person name="Rogov P."/>
            <person name="Ross K."/>
            <person name="Ryan E."/>
            <person name="Settipalli S."/>
            <person name="Shea T."/>
            <person name="Sherpa N."/>
            <person name="Shi L."/>
            <person name="Shih D."/>
            <person name="Sparrow T."/>
            <person name="Spaulding J."/>
            <person name="Stalker J."/>
            <person name="Stange-Thomann N."/>
            <person name="Stavropoulos S."/>
            <person name="Stone C."/>
            <person name="Strader C."/>
            <person name="Tesfaye S."/>
            <person name="Thomson T."/>
            <person name="Thoulutsang Y."/>
            <person name="Thoulutsang D."/>
            <person name="Topham K."/>
            <person name="Topping I."/>
            <person name="Tsamla T."/>
            <person name="Vassiliev H."/>
            <person name="Vo A."/>
            <person name="Wangchuk T."/>
            <person name="Wangdi T."/>
            <person name="Weiand M."/>
            <person name="Wilkinson J."/>
            <person name="Wilson A."/>
            <person name="Yadav S."/>
            <person name="Young G."/>
            <person name="Yu Q."/>
            <person name="Zembek L."/>
            <person name="Zhong D."/>
            <person name="Zimmer A."/>
            <person name="Zwirko Z."/>
            <person name="Jaffe D.B."/>
            <person name="Alvarez P."/>
            <person name="Brockman W."/>
            <person name="Butler J."/>
            <person name="Chin C."/>
            <person name="Gnerre S."/>
            <person name="Grabherr M."/>
            <person name="Kleber M."/>
            <person name="Mauceli E."/>
            <person name="MacCallum I."/>
        </authorList>
    </citation>
    <scope>NUCLEOTIDE SEQUENCE [LARGE SCALE GENOMIC DNA]</scope>
    <source>
        <strain evidence="10">Tucson 15081-1352.22</strain>
    </source>
</reference>
<evidence type="ECO:0000256" key="5">
    <source>
        <dbReference type="ARBA" id="ARBA00023136"/>
    </source>
</evidence>
<dbReference type="HOGENOM" id="CLU_025015_0_0_1"/>
<dbReference type="PANTHER" id="PTHR42643">
    <property type="entry name" value="IONOTROPIC RECEPTOR 20A-RELATED"/>
    <property type="match status" value="1"/>
</dbReference>
<keyword evidence="7" id="KW-0325">Glycoprotein</keyword>
<feature type="transmembrane region" description="Helical" evidence="8">
    <location>
        <begin position="409"/>
        <end position="427"/>
    </location>
</feature>
<dbReference type="GO" id="GO:0071242">
    <property type="term" value="P:cellular response to ammonium ion"/>
    <property type="evidence" value="ECO:0007669"/>
    <property type="project" value="EnsemblMetazoa"/>
</dbReference>
<dbReference type="KEGG" id="dmo:Dmoj_GI22230"/>
<dbReference type="AlphaFoldDB" id="B4K7T1"/>
<evidence type="ECO:0000313" key="9">
    <source>
        <dbReference type="EMBL" id="EDW16452.2"/>
    </source>
</evidence>
<proteinExistence type="predicted"/>
<dbReference type="GO" id="GO:0004984">
    <property type="term" value="F:olfactory receptor activity"/>
    <property type="evidence" value="ECO:0007669"/>
    <property type="project" value="EnsemblMetazoa"/>
</dbReference>
<keyword evidence="5 8" id="KW-0472">Membrane</keyword>
<keyword evidence="4 8" id="KW-1133">Transmembrane helix</keyword>
<dbReference type="GO" id="GO:0005886">
    <property type="term" value="C:plasma membrane"/>
    <property type="evidence" value="ECO:0007669"/>
    <property type="project" value="UniProtKB-SubCell"/>
</dbReference>
<dbReference type="GO" id="GO:0036081">
    <property type="term" value="F:extracellular ammonia-gated monoatomic ion channel activity"/>
    <property type="evidence" value="ECO:0007669"/>
    <property type="project" value="EnsemblMetazoa"/>
</dbReference>
<name>B4K7T1_DROMO</name>
<comment type="subcellular location">
    <subcellularLocation>
        <location evidence="1">Cell membrane</location>
        <topology evidence="1">Multi-pass membrane protein</topology>
    </subcellularLocation>
</comment>
<dbReference type="InterPro" id="IPR052192">
    <property type="entry name" value="Insect_Ionotropic_Sensory_Rcpt"/>
</dbReference>
<evidence type="ECO:0000256" key="8">
    <source>
        <dbReference type="SAM" id="Phobius"/>
    </source>
</evidence>
<evidence type="ECO:0000256" key="2">
    <source>
        <dbReference type="ARBA" id="ARBA00022475"/>
    </source>
</evidence>
<keyword evidence="3 8" id="KW-0812">Transmembrane</keyword>
<evidence type="ECO:0000256" key="3">
    <source>
        <dbReference type="ARBA" id="ARBA00022692"/>
    </source>
</evidence>
<dbReference type="OrthoDB" id="8182981at2759"/>
<accession>B4K7T1</accession>
<evidence type="ECO:0000313" key="10">
    <source>
        <dbReference type="Proteomes" id="UP000009192"/>
    </source>
</evidence>
<dbReference type="EMBL" id="CH933806">
    <property type="protein sequence ID" value="EDW16452.2"/>
    <property type="molecule type" value="Genomic_DNA"/>
</dbReference>